<comment type="subcellular location">
    <subcellularLocation>
        <location evidence="1">Cell membrane</location>
        <topology evidence="1">Multi-pass membrane protein</topology>
    </subcellularLocation>
</comment>
<keyword evidence="8" id="KW-1185">Reference proteome</keyword>
<reference evidence="7 8" key="1">
    <citation type="journal article" date="2013" name="Genome Announc.">
        <title>Genome Sequence of Rhizobium lupini HPC(L) Isolated from Saline Desert Soil, Kutch (Gujarat).</title>
        <authorList>
            <person name="Agarwal L."/>
            <person name="Purohit H.J."/>
        </authorList>
    </citation>
    <scope>NUCLEOTIDE SEQUENCE [LARGE SCALE GENOMIC DNA]</scope>
    <source>
        <strain evidence="8">HPC(L)</strain>
    </source>
</reference>
<gene>
    <name evidence="7" type="ORF">C241_16648</name>
</gene>
<feature type="transmembrane region" description="Helical" evidence="6">
    <location>
        <begin position="98"/>
        <end position="118"/>
    </location>
</feature>
<evidence type="ECO:0000256" key="6">
    <source>
        <dbReference type="SAM" id="Phobius"/>
    </source>
</evidence>
<dbReference type="EMBL" id="AMQQ01000023">
    <property type="protein sequence ID" value="EKJ94913.1"/>
    <property type="molecule type" value="Genomic_DNA"/>
</dbReference>
<keyword evidence="4 6" id="KW-1133">Transmembrane helix</keyword>
<proteinExistence type="predicted"/>
<dbReference type="PANTHER" id="PTHR43124:SF5">
    <property type="entry name" value="PURINE RIBONUCLEOSIDE EFFLUX PUMP NEPI"/>
    <property type="match status" value="1"/>
</dbReference>
<keyword evidence="3 6" id="KW-0812">Transmembrane</keyword>
<evidence type="ECO:0000256" key="2">
    <source>
        <dbReference type="ARBA" id="ARBA00022475"/>
    </source>
</evidence>
<dbReference type="SUPFAM" id="SSF103473">
    <property type="entry name" value="MFS general substrate transporter"/>
    <property type="match status" value="1"/>
</dbReference>
<sequence>MTQVGVSTLSLVLLGIGIAGLVGTALIGAFLKDGLYRTLIVIPTGMAVIAVVLIVFGASLPVTAAALGVWGLIGTAAPVGWGTWMVRSLPQDAEAGGGLMVAVIQLAITLGAVIGGLLFDFSGYQIAFAASALILLLAAGLAARTARIGTA</sequence>
<keyword evidence="2" id="KW-1003">Cell membrane</keyword>
<feature type="transmembrane region" description="Helical" evidence="6">
    <location>
        <begin position="124"/>
        <end position="143"/>
    </location>
</feature>
<evidence type="ECO:0000256" key="3">
    <source>
        <dbReference type="ARBA" id="ARBA00022692"/>
    </source>
</evidence>
<dbReference type="PANTHER" id="PTHR43124">
    <property type="entry name" value="PURINE EFFLUX PUMP PBUE"/>
    <property type="match status" value="1"/>
</dbReference>
<accession>A0ABN0HKC6</accession>
<dbReference type="Proteomes" id="UP000017668">
    <property type="component" value="Unassembled WGS sequence"/>
</dbReference>
<comment type="caution">
    <text evidence="7">The sequence shown here is derived from an EMBL/GenBank/DDBJ whole genome shotgun (WGS) entry which is preliminary data.</text>
</comment>
<protein>
    <submittedName>
        <fullName evidence="7">Major facilitator superfamily transport protein</fullName>
    </submittedName>
</protein>
<evidence type="ECO:0000313" key="7">
    <source>
        <dbReference type="EMBL" id="EKJ94913.1"/>
    </source>
</evidence>
<evidence type="ECO:0000256" key="1">
    <source>
        <dbReference type="ARBA" id="ARBA00004651"/>
    </source>
</evidence>
<evidence type="ECO:0000256" key="4">
    <source>
        <dbReference type="ARBA" id="ARBA00022989"/>
    </source>
</evidence>
<organism evidence="7 8">
    <name type="scientific">Bradyrhizobium lupini HPC(L)</name>
    <dbReference type="NCBI Taxonomy" id="1229491"/>
    <lineage>
        <taxon>Bacteria</taxon>
        <taxon>Pseudomonadati</taxon>
        <taxon>Pseudomonadota</taxon>
        <taxon>Alphaproteobacteria</taxon>
        <taxon>Hyphomicrobiales</taxon>
        <taxon>Nitrobacteraceae</taxon>
        <taxon>Bradyrhizobium</taxon>
    </lineage>
</organism>
<keyword evidence="5 6" id="KW-0472">Membrane</keyword>
<feature type="transmembrane region" description="Helical" evidence="6">
    <location>
        <begin position="38"/>
        <end position="58"/>
    </location>
</feature>
<dbReference type="Gene3D" id="1.20.1250.20">
    <property type="entry name" value="MFS general substrate transporter like domains"/>
    <property type="match status" value="1"/>
</dbReference>
<dbReference type="InterPro" id="IPR050189">
    <property type="entry name" value="MFS_Efflux_Transporters"/>
</dbReference>
<name>A0ABN0HKC6_RHILU</name>
<feature type="transmembrane region" description="Helical" evidence="6">
    <location>
        <begin position="6"/>
        <end position="31"/>
    </location>
</feature>
<feature type="transmembrane region" description="Helical" evidence="6">
    <location>
        <begin position="64"/>
        <end position="86"/>
    </location>
</feature>
<dbReference type="InterPro" id="IPR036259">
    <property type="entry name" value="MFS_trans_sf"/>
</dbReference>
<evidence type="ECO:0000256" key="5">
    <source>
        <dbReference type="ARBA" id="ARBA00023136"/>
    </source>
</evidence>
<evidence type="ECO:0000313" key="8">
    <source>
        <dbReference type="Proteomes" id="UP000017668"/>
    </source>
</evidence>